<dbReference type="Gene3D" id="1.20.5.340">
    <property type="match status" value="1"/>
</dbReference>
<keyword evidence="7 9" id="KW-0472">Membrane</keyword>
<sequence length="294" mass="32335">MASCSCLRHRFMIRLVEKSLRSFSSSNLRHSNVVNETFGTSVIPKTLGPTGVSPATEAAGPLQLQSLITSKGESDTTVEDVSSATPPSSSTPDTIEIGKPVAVDARKVDPTTIRQVYFFDSLGFVKTLEQKGFSREQAEGLAVSLTEIINTTLEHQSRHMITKSQQEITVQQLMAEIVSVKKDMVLLQKSEFSQLCTETEKMGIELSNVKNALKDEVSKLKGHVTLDINLERGRAIEAHAANEAKLQQLHNKIETDVANLKTVFEQYRNDVLKYAGGTVLTCATLCLGIIRLWT</sequence>
<name>A0ABD0K3S3_9CAEN</name>
<keyword evidence="6" id="KW-0496">Mitochondrion</keyword>
<evidence type="ECO:0000256" key="7">
    <source>
        <dbReference type="ARBA" id="ARBA00023136"/>
    </source>
</evidence>
<dbReference type="Pfam" id="PF07798">
    <property type="entry name" value="CCDC90-like"/>
    <property type="match status" value="1"/>
</dbReference>
<keyword evidence="11" id="KW-1185">Reference proteome</keyword>
<proteinExistence type="inferred from homology"/>
<comment type="subcellular location">
    <subcellularLocation>
        <location evidence="1">Mitochondrion membrane</location>
    </subcellularLocation>
</comment>
<dbReference type="EMBL" id="JACVVK020000258">
    <property type="protein sequence ID" value="KAK7481661.1"/>
    <property type="molecule type" value="Genomic_DNA"/>
</dbReference>
<organism evidence="10 11">
    <name type="scientific">Batillaria attramentaria</name>
    <dbReference type="NCBI Taxonomy" id="370345"/>
    <lineage>
        <taxon>Eukaryota</taxon>
        <taxon>Metazoa</taxon>
        <taxon>Spiralia</taxon>
        <taxon>Lophotrochozoa</taxon>
        <taxon>Mollusca</taxon>
        <taxon>Gastropoda</taxon>
        <taxon>Caenogastropoda</taxon>
        <taxon>Sorbeoconcha</taxon>
        <taxon>Cerithioidea</taxon>
        <taxon>Batillariidae</taxon>
        <taxon>Batillaria</taxon>
    </lineage>
</organism>
<evidence type="ECO:0000313" key="11">
    <source>
        <dbReference type="Proteomes" id="UP001519460"/>
    </source>
</evidence>
<dbReference type="AlphaFoldDB" id="A0ABD0K3S3"/>
<gene>
    <name evidence="10" type="ORF">BaRGS_00027034</name>
</gene>
<dbReference type="PANTHER" id="PTHR14360">
    <property type="entry name" value="PROTEIN FMP32, MITOCHONDRIAL"/>
    <property type="match status" value="1"/>
</dbReference>
<keyword evidence="5" id="KW-0175">Coiled coil</keyword>
<evidence type="ECO:0008006" key="12">
    <source>
        <dbReference type="Google" id="ProtNLM"/>
    </source>
</evidence>
<keyword evidence="3 9" id="KW-0812">Transmembrane</keyword>
<evidence type="ECO:0000256" key="6">
    <source>
        <dbReference type="ARBA" id="ARBA00023128"/>
    </source>
</evidence>
<keyword evidence="4 9" id="KW-1133">Transmembrane helix</keyword>
<dbReference type="PANTHER" id="PTHR14360:SF1">
    <property type="entry name" value="PROTEIN FMP32, MITOCHONDRIAL"/>
    <property type="match status" value="1"/>
</dbReference>
<evidence type="ECO:0000256" key="2">
    <source>
        <dbReference type="ARBA" id="ARBA00007224"/>
    </source>
</evidence>
<dbReference type="GO" id="GO:0031966">
    <property type="term" value="C:mitochondrial membrane"/>
    <property type="evidence" value="ECO:0007669"/>
    <property type="project" value="UniProtKB-SubCell"/>
</dbReference>
<comment type="similarity">
    <text evidence="2">Belongs to the CCDC90 family.</text>
</comment>
<feature type="transmembrane region" description="Helical" evidence="9">
    <location>
        <begin position="271"/>
        <end position="293"/>
    </location>
</feature>
<protein>
    <recommendedName>
        <fullName evidence="12">Mitochondrial calcium uniporter regulator 1</fullName>
    </recommendedName>
</protein>
<dbReference type="Proteomes" id="UP001519460">
    <property type="component" value="Unassembled WGS sequence"/>
</dbReference>
<evidence type="ECO:0000256" key="8">
    <source>
        <dbReference type="SAM" id="MobiDB-lite"/>
    </source>
</evidence>
<dbReference type="InterPro" id="IPR024461">
    <property type="entry name" value="CCDC90-like"/>
</dbReference>
<comment type="caution">
    <text evidence="10">The sequence shown here is derived from an EMBL/GenBank/DDBJ whole genome shotgun (WGS) entry which is preliminary data.</text>
</comment>
<reference evidence="10 11" key="1">
    <citation type="journal article" date="2023" name="Sci. Data">
        <title>Genome assembly of the Korean intertidal mud-creeper Batillaria attramentaria.</title>
        <authorList>
            <person name="Patra A.K."/>
            <person name="Ho P.T."/>
            <person name="Jun S."/>
            <person name="Lee S.J."/>
            <person name="Kim Y."/>
            <person name="Won Y.J."/>
        </authorList>
    </citation>
    <scope>NUCLEOTIDE SEQUENCE [LARGE SCALE GENOMIC DNA]</scope>
    <source>
        <strain evidence="10">Wonlab-2016</strain>
    </source>
</reference>
<accession>A0ABD0K3S3</accession>
<evidence type="ECO:0000256" key="4">
    <source>
        <dbReference type="ARBA" id="ARBA00022989"/>
    </source>
</evidence>
<evidence type="ECO:0000256" key="5">
    <source>
        <dbReference type="ARBA" id="ARBA00023054"/>
    </source>
</evidence>
<feature type="compositionally biased region" description="Low complexity" evidence="8">
    <location>
        <begin position="82"/>
        <end position="94"/>
    </location>
</feature>
<dbReference type="FunFam" id="1.20.5.340:FF:000015">
    <property type="entry name" value="Mitochondrial calcium uniporter regulator 1"/>
    <property type="match status" value="1"/>
</dbReference>
<evidence type="ECO:0000256" key="3">
    <source>
        <dbReference type="ARBA" id="ARBA00022692"/>
    </source>
</evidence>
<feature type="region of interest" description="Disordered" evidence="8">
    <location>
        <begin position="73"/>
        <end position="95"/>
    </location>
</feature>
<evidence type="ECO:0000256" key="9">
    <source>
        <dbReference type="SAM" id="Phobius"/>
    </source>
</evidence>
<evidence type="ECO:0000256" key="1">
    <source>
        <dbReference type="ARBA" id="ARBA00004325"/>
    </source>
</evidence>
<evidence type="ECO:0000313" key="10">
    <source>
        <dbReference type="EMBL" id="KAK7481661.1"/>
    </source>
</evidence>